<feature type="region of interest" description="Disordered" evidence="5">
    <location>
        <begin position="1"/>
        <end position="100"/>
    </location>
</feature>
<feature type="transmembrane region" description="Helical" evidence="6">
    <location>
        <begin position="419"/>
        <end position="439"/>
    </location>
</feature>
<evidence type="ECO:0000256" key="5">
    <source>
        <dbReference type="SAM" id="MobiDB-lite"/>
    </source>
</evidence>
<protein>
    <recommendedName>
        <fullName evidence="7">DUF202 domain-containing protein</fullName>
    </recommendedName>
</protein>
<dbReference type="Proteomes" id="UP000001064">
    <property type="component" value="Unassembled WGS sequence"/>
</dbReference>
<evidence type="ECO:0000256" key="3">
    <source>
        <dbReference type="ARBA" id="ARBA00022989"/>
    </source>
</evidence>
<dbReference type="GeneID" id="10503975"/>
<accession>F0ZGP1</accession>
<dbReference type="OrthoDB" id="21242at2759"/>
<feature type="compositionally biased region" description="Low complexity" evidence="5">
    <location>
        <begin position="25"/>
        <end position="65"/>
    </location>
</feature>
<evidence type="ECO:0000313" key="9">
    <source>
        <dbReference type="Proteomes" id="UP000001064"/>
    </source>
</evidence>
<reference evidence="9" key="1">
    <citation type="journal article" date="2011" name="Genome Biol.">
        <title>Comparative genomics of the social amoebae Dictyostelium discoideum and Dictyostelium purpureum.</title>
        <authorList>
            <consortium name="US DOE Joint Genome Institute (JGI-PGF)"/>
            <person name="Sucgang R."/>
            <person name="Kuo A."/>
            <person name="Tian X."/>
            <person name="Salerno W."/>
            <person name="Parikh A."/>
            <person name="Feasley C.L."/>
            <person name="Dalin E."/>
            <person name="Tu H."/>
            <person name="Huang E."/>
            <person name="Barry K."/>
            <person name="Lindquist E."/>
            <person name="Shapiro H."/>
            <person name="Bruce D."/>
            <person name="Schmutz J."/>
            <person name="Salamov A."/>
            <person name="Fey P."/>
            <person name="Gaudet P."/>
            <person name="Anjard C."/>
            <person name="Babu M.M."/>
            <person name="Basu S."/>
            <person name="Bushmanova Y."/>
            <person name="van der Wel H."/>
            <person name="Katoh-Kurasawa M."/>
            <person name="Dinh C."/>
            <person name="Coutinho P.M."/>
            <person name="Saito T."/>
            <person name="Elias M."/>
            <person name="Schaap P."/>
            <person name="Kay R.R."/>
            <person name="Henrissat B."/>
            <person name="Eichinger L."/>
            <person name="Rivero F."/>
            <person name="Putnam N.H."/>
            <person name="West C.M."/>
            <person name="Loomis W.F."/>
            <person name="Chisholm R.L."/>
            <person name="Shaulsky G."/>
            <person name="Strassmann J.E."/>
            <person name="Queller D.C."/>
            <person name="Kuspa A."/>
            <person name="Grigoriev I.V."/>
        </authorList>
    </citation>
    <scope>NUCLEOTIDE SEQUENCE [LARGE SCALE GENOMIC DNA]</scope>
    <source>
        <strain evidence="9">QSDP1</strain>
    </source>
</reference>
<organism evidence="8 9">
    <name type="scientific">Dictyostelium purpureum</name>
    <name type="common">Slime mold</name>
    <dbReference type="NCBI Taxonomy" id="5786"/>
    <lineage>
        <taxon>Eukaryota</taxon>
        <taxon>Amoebozoa</taxon>
        <taxon>Evosea</taxon>
        <taxon>Eumycetozoa</taxon>
        <taxon>Dictyostelia</taxon>
        <taxon>Dictyosteliales</taxon>
        <taxon>Dictyosteliaceae</taxon>
        <taxon>Dictyostelium</taxon>
    </lineage>
</organism>
<feature type="region of interest" description="Disordered" evidence="5">
    <location>
        <begin position="163"/>
        <end position="203"/>
    </location>
</feature>
<sequence>MKKIKNPVLSKYTHRIRNKFKRTRNNTNRNNNNNINDNNNNNNNNENISSNISDKSSGDSSSDSSILHRTVHNAHHNANDYSDEEQSDDSENSENSENKGNIELKKLKKLKKNKNLQDIDLSLLLQDEIYDQVEEDVLNTLLEYTTEEDLKKFKKYLRKKELRSSKSTEKDHNESDEYSIESDKSIESEESEESEESDKEEDKDLLELSPFYYEDDYGFHEYSDDFKLNIEDIESNRQVLNESLANSVLRRKPSRLSKSTSISSTKSLPITKSVRSPISLSPRIESLPTTPILSPKKKPSTVPTPTATAPTTPNLRESIKRKAKLYLIPPKLLMQMDDVEMIKEDICATDRSLAGYIRTGLSITGLGVAVLSRIGVTTKTLIVSIIFFAYGISLTIIGIRRNKVLSNYLKKGYMKPSIISVILVTLLTFVIIGSSYYVIA</sequence>
<feature type="domain" description="DUF202" evidence="7">
    <location>
        <begin position="345"/>
        <end position="401"/>
    </location>
</feature>
<feature type="compositionally biased region" description="Low complexity" evidence="5">
    <location>
        <begin position="300"/>
        <end position="313"/>
    </location>
</feature>
<dbReference type="OMA" id="KKGYMKP"/>
<evidence type="ECO:0000256" key="6">
    <source>
        <dbReference type="SAM" id="Phobius"/>
    </source>
</evidence>
<dbReference type="EMBL" id="GL871014">
    <property type="protein sequence ID" value="EGC36880.1"/>
    <property type="molecule type" value="Genomic_DNA"/>
</dbReference>
<dbReference type="Pfam" id="PF02656">
    <property type="entry name" value="DUF202"/>
    <property type="match status" value="1"/>
</dbReference>
<evidence type="ECO:0000256" key="1">
    <source>
        <dbReference type="ARBA" id="ARBA00004127"/>
    </source>
</evidence>
<dbReference type="AlphaFoldDB" id="F0ZGP1"/>
<dbReference type="VEuPathDB" id="AmoebaDB:DICPUDRAFT_150574"/>
<name>F0ZGP1_DICPU</name>
<dbReference type="GO" id="GO:0012505">
    <property type="term" value="C:endomembrane system"/>
    <property type="evidence" value="ECO:0007669"/>
    <property type="project" value="UniProtKB-SubCell"/>
</dbReference>
<evidence type="ECO:0000256" key="4">
    <source>
        <dbReference type="ARBA" id="ARBA00023136"/>
    </source>
</evidence>
<dbReference type="RefSeq" id="XP_003286602.1">
    <property type="nucleotide sequence ID" value="XM_003286554.1"/>
</dbReference>
<dbReference type="FunCoup" id="F0ZGP1">
    <property type="interactions" value="937"/>
</dbReference>
<feature type="region of interest" description="Disordered" evidence="5">
    <location>
        <begin position="282"/>
        <end position="313"/>
    </location>
</feature>
<dbReference type="eggNOG" id="ENOG502RHQ8">
    <property type="taxonomic scope" value="Eukaryota"/>
</dbReference>
<proteinExistence type="predicted"/>
<keyword evidence="3 6" id="KW-1133">Transmembrane helix</keyword>
<evidence type="ECO:0000256" key="2">
    <source>
        <dbReference type="ARBA" id="ARBA00022692"/>
    </source>
</evidence>
<feature type="compositionally biased region" description="Acidic residues" evidence="5">
    <location>
        <begin position="81"/>
        <end position="94"/>
    </location>
</feature>
<dbReference type="KEGG" id="dpp:DICPUDRAFT_150574"/>
<keyword evidence="9" id="KW-1185">Reference proteome</keyword>
<keyword evidence="4 6" id="KW-0472">Membrane</keyword>
<dbReference type="InParanoid" id="F0ZGP1"/>
<feature type="compositionally biased region" description="Acidic residues" evidence="5">
    <location>
        <begin position="188"/>
        <end position="199"/>
    </location>
</feature>
<evidence type="ECO:0000259" key="7">
    <source>
        <dbReference type="Pfam" id="PF02656"/>
    </source>
</evidence>
<gene>
    <name evidence="8" type="ORF">DICPUDRAFT_150574</name>
</gene>
<evidence type="ECO:0000313" key="8">
    <source>
        <dbReference type="EMBL" id="EGC36880.1"/>
    </source>
</evidence>
<feature type="transmembrane region" description="Helical" evidence="6">
    <location>
        <begin position="381"/>
        <end position="399"/>
    </location>
</feature>
<keyword evidence="2 6" id="KW-0812">Transmembrane</keyword>
<dbReference type="InterPro" id="IPR003807">
    <property type="entry name" value="DUF202"/>
</dbReference>
<feature type="compositionally biased region" description="Basic residues" evidence="5">
    <location>
        <begin position="12"/>
        <end position="24"/>
    </location>
</feature>
<comment type="subcellular location">
    <subcellularLocation>
        <location evidence="1">Endomembrane system</location>
        <topology evidence="1">Multi-pass membrane protein</topology>
    </subcellularLocation>
</comment>
<feature type="compositionally biased region" description="Basic and acidic residues" evidence="5">
    <location>
        <begin position="163"/>
        <end position="187"/>
    </location>
</feature>